<evidence type="ECO:0000259" key="17">
    <source>
        <dbReference type="Pfam" id="PF02852"/>
    </source>
</evidence>
<comment type="subcellular location">
    <subcellularLocation>
        <location evidence="1">Cytoplasm</location>
    </subcellularLocation>
</comment>
<feature type="binding site" evidence="14">
    <location>
        <position position="276"/>
    </location>
    <ligand>
        <name>NAD(+)</name>
        <dbReference type="ChEBI" id="CHEBI:57540"/>
    </ligand>
</feature>
<comment type="miscellaneous">
    <text evidence="16">The active site is a redox-active disulfide bond.</text>
</comment>
<dbReference type="SUPFAM" id="SSF51905">
    <property type="entry name" value="FAD/NAD(P)-binding domain"/>
    <property type="match status" value="1"/>
</dbReference>
<comment type="cofactor">
    <cofactor evidence="14 16">
        <name>FAD</name>
        <dbReference type="ChEBI" id="CHEBI:57692"/>
    </cofactor>
    <text evidence="14 16">Binds 1 FAD per subunit.</text>
</comment>
<evidence type="ECO:0000256" key="3">
    <source>
        <dbReference type="ARBA" id="ARBA00012608"/>
    </source>
</evidence>
<proteinExistence type="inferred from homology"/>
<comment type="similarity">
    <text evidence="2 16">Belongs to the class-I pyridine nucleotide-disulfide oxidoreductase family.</text>
</comment>
<feature type="domain" description="Pyridine nucleotide-disulphide oxidoreductase dimerisation" evidence="17">
    <location>
        <begin position="351"/>
        <end position="460"/>
    </location>
</feature>
<evidence type="ECO:0000256" key="4">
    <source>
        <dbReference type="ARBA" id="ARBA00016961"/>
    </source>
</evidence>
<keyword evidence="6 16" id="KW-0285">Flavoprotein</keyword>
<dbReference type="NCBIfam" id="TIGR01350">
    <property type="entry name" value="lipoamide_DH"/>
    <property type="match status" value="1"/>
</dbReference>
<keyword evidence="14" id="KW-0547">Nucleotide-binding</keyword>
<dbReference type="Proteomes" id="UP000471298">
    <property type="component" value="Unassembled WGS sequence"/>
</dbReference>
<feature type="binding site" evidence="14">
    <location>
        <position position="57"/>
    </location>
    <ligand>
        <name>FAD</name>
        <dbReference type="ChEBI" id="CHEBI:57692"/>
    </ligand>
</feature>
<dbReference type="InterPro" id="IPR050151">
    <property type="entry name" value="Class-I_Pyr_Nuc-Dis_Oxidored"/>
</dbReference>
<dbReference type="GO" id="GO:0006103">
    <property type="term" value="P:2-oxoglutarate metabolic process"/>
    <property type="evidence" value="ECO:0007669"/>
    <property type="project" value="TreeGrafter"/>
</dbReference>
<dbReference type="EMBL" id="WHNW01000004">
    <property type="protein sequence ID" value="MPV85990.1"/>
    <property type="molecule type" value="Genomic_DNA"/>
</dbReference>
<evidence type="ECO:0000256" key="5">
    <source>
        <dbReference type="ARBA" id="ARBA00022490"/>
    </source>
</evidence>
<evidence type="ECO:0000313" key="19">
    <source>
        <dbReference type="EMBL" id="MPV85990.1"/>
    </source>
</evidence>
<dbReference type="RefSeq" id="WP_152809804.1">
    <property type="nucleotide sequence ID" value="NZ_WHNW01000004.1"/>
</dbReference>
<dbReference type="PROSITE" id="PS00076">
    <property type="entry name" value="PYRIDINE_REDOX_1"/>
    <property type="match status" value="1"/>
</dbReference>
<feature type="active site" description="Proton acceptor" evidence="13">
    <location>
        <position position="449"/>
    </location>
</feature>
<evidence type="ECO:0000256" key="12">
    <source>
        <dbReference type="ARBA" id="ARBA00049187"/>
    </source>
</evidence>
<dbReference type="InterPro" id="IPR023753">
    <property type="entry name" value="FAD/NAD-binding_dom"/>
</dbReference>
<evidence type="ECO:0000256" key="1">
    <source>
        <dbReference type="ARBA" id="ARBA00004496"/>
    </source>
</evidence>
<comment type="catalytic activity">
    <reaction evidence="12 16">
        <text>N(6)-[(R)-dihydrolipoyl]-L-lysyl-[protein] + NAD(+) = N(6)-[(R)-lipoyl]-L-lysyl-[protein] + NADH + H(+)</text>
        <dbReference type="Rhea" id="RHEA:15045"/>
        <dbReference type="Rhea" id="RHEA-COMP:10474"/>
        <dbReference type="Rhea" id="RHEA-COMP:10475"/>
        <dbReference type="ChEBI" id="CHEBI:15378"/>
        <dbReference type="ChEBI" id="CHEBI:57540"/>
        <dbReference type="ChEBI" id="CHEBI:57945"/>
        <dbReference type="ChEBI" id="CHEBI:83099"/>
        <dbReference type="ChEBI" id="CHEBI:83100"/>
        <dbReference type="EC" id="1.8.1.4"/>
    </reaction>
</comment>
<evidence type="ECO:0000256" key="10">
    <source>
        <dbReference type="ARBA" id="ARBA00023157"/>
    </source>
</evidence>
<reference evidence="19 20" key="1">
    <citation type="submission" date="2019-10" db="EMBL/GenBank/DDBJ databases">
        <title>Cardiobacteriales fam. a chemoheterotrophic member of the order Cardiobacteriales, and proposal of Cardiobacteriales fam. nov.</title>
        <authorList>
            <person name="Wang C."/>
        </authorList>
    </citation>
    <scope>NUCLEOTIDE SEQUENCE [LARGE SCALE GENOMIC DNA]</scope>
    <source>
        <strain evidence="19 20">ML27</strain>
    </source>
</reference>
<dbReference type="FunFam" id="3.30.390.30:FF:000001">
    <property type="entry name" value="Dihydrolipoyl dehydrogenase"/>
    <property type="match status" value="1"/>
</dbReference>
<dbReference type="InterPro" id="IPR006258">
    <property type="entry name" value="Lipoamide_DH"/>
</dbReference>
<feature type="binding site" evidence="14">
    <location>
        <begin position="323"/>
        <end position="326"/>
    </location>
    <ligand>
        <name>FAD</name>
        <dbReference type="ChEBI" id="CHEBI:57692"/>
    </ligand>
</feature>
<dbReference type="InterPro" id="IPR036188">
    <property type="entry name" value="FAD/NAD-bd_sf"/>
</dbReference>
<evidence type="ECO:0000256" key="14">
    <source>
        <dbReference type="PIRSR" id="PIRSR000350-3"/>
    </source>
</evidence>
<accession>A0A6N7EWS1</accession>
<dbReference type="InterPro" id="IPR016156">
    <property type="entry name" value="FAD/NAD-linked_Rdtase_dimer_sf"/>
</dbReference>
<feature type="disulfide bond" description="Redox-active" evidence="15">
    <location>
        <begin position="48"/>
        <end position="53"/>
    </location>
</feature>
<gene>
    <name evidence="19" type="primary">lpdA</name>
    <name evidence="19" type="ORF">GCU85_04500</name>
</gene>
<evidence type="ECO:0000259" key="18">
    <source>
        <dbReference type="Pfam" id="PF07992"/>
    </source>
</evidence>
<feature type="binding site" evidence="14">
    <location>
        <begin position="186"/>
        <end position="193"/>
    </location>
    <ligand>
        <name>NAD(+)</name>
        <dbReference type="ChEBI" id="CHEBI:57540"/>
    </ligand>
</feature>
<evidence type="ECO:0000256" key="15">
    <source>
        <dbReference type="PIRSR" id="PIRSR000350-4"/>
    </source>
</evidence>
<evidence type="ECO:0000256" key="13">
    <source>
        <dbReference type="PIRSR" id="PIRSR000350-2"/>
    </source>
</evidence>
<dbReference type="Pfam" id="PF07992">
    <property type="entry name" value="Pyr_redox_2"/>
    <property type="match status" value="1"/>
</dbReference>
<feature type="domain" description="FAD/NAD(P)-binding" evidence="18">
    <location>
        <begin position="4"/>
        <end position="332"/>
    </location>
</feature>
<dbReference type="GO" id="GO:0004148">
    <property type="term" value="F:dihydrolipoyl dehydrogenase (NADH) activity"/>
    <property type="evidence" value="ECO:0007669"/>
    <property type="project" value="UniProtKB-EC"/>
</dbReference>
<keyword evidence="7 14" id="KW-0274">FAD</keyword>
<dbReference type="InterPro" id="IPR001100">
    <property type="entry name" value="Pyr_nuc-diS_OxRdtase"/>
</dbReference>
<keyword evidence="11 16" id="KW-0676">Redox-active center</keyword>
<keyword evidence="10" id="KW-1015">Disulfide bond</keyword>
<keyword evidence="5" id="KW-0963">Cytoplasm</keyword>
<dbReference type="Gene3D" id="3.30.390.30">
    <property type="match status" value="1"/>
</dbReference>
<dbReference type="InterPro" id="IPR012999">
    <property type="entry name" value="Pyr_OxRdtase_I_AS"/>
</dbReference>
<dbReference type="PRINTS" id="PR00368">
    <property type="entry name" value="FADPNR"/>
</dbReference>
<evidence type="ECO:0000256" key="7">
    <source>
        <dbReference type="ARBA" id="ARBA00022827"/>
    </source>
</evidence>
<dbReference type="Gene3D" id="3.50.50.60">
    <property type="entry name" value="FAD/NAD(P)-binding domain"/>
    <property type="match status" value="2"/>
</dbReference>
<dbReference type="InterPro" id="IPR004099">
    <property type="entry name" value="Pyr_nucl-diS_OxRdtase_dimer"/>
</dbReference>
<dbReference type="EC" id="1.8.1.4" evidence="3 16"/>
<evidence type="ECO:0000256" key="11">
    <source>
        <dbReference type="ARBA" id="ARBA00023284"/>
    </source>
</evidence>
<feature type="binding site" evidence="14">
    <location>
        <position position="317"/>
    </location>
    <ligand>
        <name>FAD</name>
        <dbReference type="ChEBI" id="CHEBI:57692"/>
    </ligand>
</feature>
<feature type="binding site" evidence="14">
    <location>
        <position position="209"/>
    </location>
    <ligand>
        <name>NAD(+)</name>
        <dbReference type="ChEBI" id="CHEBI:57540"/>
    </ligand>
</feature>
<keyword evidence="8 16" id="KW-0560">Oxidoreductase</keyword>
<dbReference type="AlphaFoldDB" id="A0A6N7EWS1"/>
<dbReference type="GO" id="GO:0005737">
    <property type="term" value="C:cytoplasm"/>
    <property type="evidence" value="ECO:0007669"/>
    <property type="project" value="UniProtKB-SubCell"/>
</dbReference>
<dbReference type="GO" id="GO:0050660">
    <property type="term" value="F:flavin adenine dinucleotide binding"/>
    <property type="evidence" value="ECO:0007669"/>
    <property type="project" value="InterPro"/>
</dbReference>
<dbReference type="SUPFAM" id="SSF55424">
    <property type="entry name" value="FAD/NAD-linked reductases, dimerisation (C-terminal) domain"/>
    <property type="match status" value="1"/>
</dbReference>
<dbReference type="PANTHER" id="PTHR22912:SF224">
    <property type="entry name" value="DIHYDROLIPOYL DEHYDROGENASE"/>
    <property type="match status" value="1"/>
</dbReference>
<protein>
    <recommendedName>
        <fullName evidence="4 16">Dihydrolipoyl dehydrogenase</fullName>
        <ecNumber evidence="3 16">1.8.1.4</ecNumber>
    </recommendedName>
</protein>
<dbReference type="PANTHER" id="PTHR22912">
    <property type="entry name" value="DISULFIDE OXIDOREDUCTASE"/>
    <property type="match status" value="1"/>
</dbReference>
<dbReference type="PIRSF" id="PIRSF000350">
    <property type="entry name" value="Mercury_reductase_MerA"/>
    <property type="match status" value="1"/>
</dbReference>
<evidence type="ECO:0000256" key="9">
    <source>
        <dbReference type="ARBA" id="ARBA00023027"/>
    </source>
</evidence>
<keyword evidence="9 14" id="KW-0520">NAD</keyword>
<feature type="binding site" evidence="14">
    <location>
        <position position="120"/>
    </location>
    <ligand>
        <name>FAD</name>
        <dbReference type="ChEBI" id="CHEBI:57692"/>
    </ligand>
</feature>
<evidence type="ECO:0000256" key="2">
    <source>
        <dbReference type="ARBA" id="ARBA00007532"/>
    </source>
</evidence>
<organism evidence="19 20">
    <name type="scientific">Ostreibacterium oceani</name>
    <dbReference type="NCBI Taxonomy" id="2654998"/>
    <lineage>
        <taxon>Bacteria</taxon>
        <taxon>Pseudomonadati</taxon>
        <taxon>Pseudomonadota</taxon>
        <taxon>Gammaproteobacteria</taxon>
        <taxon>Cardiobacteriales</taxon>
        <taxon>Ostreibacteriaceae</taxon>
        <taxon>Ostreibacterium</taxon>
    </lineage>
</organism>
<evidence type="ECO:0000256" key="8">
    <source>
        <dbReference type="ARBA" id="ARBA00023002"/>
    </source>
</evidence>
<evidence type="ECO:0000313" key="20">
    <source>
        <dbReference type="Proteomes" id="UP000471298"/>
    </source>
</evidence>
<name>A0A6N7EWS1_9GAMM</name>
<dbReference type="InParanoid" id="A0A6N7EWS1"/>
<evidence type="ECO:0000256" key="6">
    <source>
        <dbReference type="ARBA" id="ARBA00022630"/>
    </source>
</evidence>
<comment type="caution">
    <text evidence="19">The sequence shown here is derived from an EMBL/GenBank/DDBJ whole genome shotgun (WGS) entry which is preliminary data.</text>
</comment>
<sequence length="473" mass="50476">MSNYDVIVIGGGPGGYVAAIRAAQLGKRVACVEMYQHKGETPALGGTCLNVGCIPSKVLLETTEHFHRLDSLAAHGISIKGASIDIATMQTRKDGIVGQLTGGIEQLFKANQIDWIQGQGKLTAKDSVAVTDAAGKVETYKTQYVILAPGSVPIDIPVAKMDHTHIVDSTGALSFTEVPKRLGVIGAGVIGLEMSSVWHRLGAEVTIFEASATLLPQVDQEIAKDAGRQFKMQKLDIRLGAAVKQADVKNNEVVITYEDKKGDQTQTVDKLLVCVGRRPNTQDLFAEGLGIKCDDRGFIEVDDQCRTGLANVFAVGDCVRGPMLAHKASEEGVMAAEVIDGQSPHMNLELVPSIIYTNPEIASVGKTEEQLKAEGIPYKKGDFPFAANGRAKAMDADKGRVKILAHDVTDEILGAHIIGPMASELIQELVVAMEYKAAAEDIARICHGHPGLVEAIHEAALAVDGRALHKVNK</sequence>
<keyword evidence="20" id="KW-1185">Reference proteome</keyword>
<dbReference type="PRINTS" id="PR00411">
    <property type="entry name" value="PNDRDTASEI"/>
</dbReference>
<evidence type="ECO:0000256" key="16">
    <source>
        <dbReference type="RuleBase" id="RU003692"/>
    </source>
</evidence>
<dbReference type="Pfam" id="PF02852">
    <property type="entry name" value="Pyr_redox_dim"/>
    <property type="match status" value="1"/>
</dbReference>